<dbReference type="EMBL" id="JAQNDO010000001">
    <property type="protein sequence ID" value="MDC0746082.1"/>
    <property type="molecule type" value="Genomic_DNA"/>
</dbReference>
<dbReference type="InterPro" id="IPR023753">
    <property type="entry name" value="FAD/NAD-binding_dom"/>
</dbReference>
<dbReference type="PANTHER" id="PTHR10632">
    <property type="entry name" value="SULFIDE:QUINONE OXIDOREDUCTASE"/>
    <property type="match status" value="1"/>
</dbReference>
<proteinExistence type="predicted"/>
<organism evidence="2 3">
    <name type="scientific">Polyangium mundeleinium</name>
    <dbReference type="NCBI Taxonomy" id="2995306"/>
    <lineage>
        <taxon>Bacteria</taxon>
        <taxon>Pseudomonadati</taxon>
        <taxon>Myxococcota</taxon>
        <taxon>Polyangia</taxon>
        <taxon>Polyangiales</taxon>
        <taxon>Polyangiaceae</taxon>
        <taxon>Polyangium</taxon>
    </lineage>
</organism>
<evidence type="ECO:0000259" key="1">
    <source>
        <dbReference type="Pfam" id="PF07992"/>
    </source>
</evidence>
<dbReference type="Proteomes" id="UP001221411">
    <property type="component" value="Unassembled WGS sequence"/>
</dbReference>
<comment type="caution">
    <text evidence="2">The sequence shown here is derived from an EMBL/GenBank/DDBJ whole genome shotgun (WGS) entry which is preliminary data.</text>
</comment>
<dbReference type="Pfam" id="PF07992">
    <property type="entry name" value="Pyr_redox_2"/>
    <property type="match status" value="1"/>
</dbReference>
<dbReference type="InterPro" id="IPR036188">
    <property type="entry name" value="FAD/NAD-bd_sf"/>
</dbReference>
<evidence type="ECO:0000313" key="3">
    <source>
        <dbReference type="Proteomes" id="UP001221411"/>
    </source>
</evidence>
<feature type="domain" description="FAD/NAD(P)-binding" evidence="1">
    <location>
        <begin position="30"/>
        <end position="159"/>
    </location>
</feature>
<name>A0ABT5EYW0_9BACT</name>
<dbReference type="PRINTS" id="PR00420">
    <property type="entry name" value="RNGMNOXGNASE"/>
</dbReference>
<evidence type="ECO:0000313" key="2">
    <source>
        <dbReference type="EMBL" id="MDC0746082.1"/>
    </source>
</evidence>
<dbReference type="RefSeq" id="WP_271924244.1">
    <property type="nucleotide sequence ID" value="NZ_JAQNDO010000001.1"/>
</dbReference>
<gene>
    <name evidence="2" type="ORF">POL67_32445</name>
</gene>
<protein>
    <submittedName>
        <fullName evidence="2">FAD-dependent oxidoreductase</fullName>
    </submittedName>
</protein>
<reference evidence="2 3" key="1">
    <citation type="submission" date="2022-11" db="EMBL/GenBank/DDBJ databases">
        <title>Minimal conservation of predation-associated metabolite biosynthetic gene clusters underscores biosynthetic potential of Myxococcota including descriptions for ten novel species: Archangium lansinium sp. nov., Myxococcus landrumus sp. nov., Nannocystis bai.</title>
        <authorList>
            <person name="Ahearne A."/>
            <person name="Stevens C."/>
            <person name="Dowd S."/>
        </authorList>
    </citation>
    <scope>NUCLEOTIDE SEQUENCE [LARGE SCALE GENOMIC DNA]</scope>
    <source>
        <strain evidence="2 3">RJM3</strain>
    </source>
</reference>
<dbReference type="SUPFAM" id="SSF51905">
    <property type="entry name" value="FAD/NAD(P)-binding domain"/>
    <property type="match status" value="2"/>
</dbReference>
<sequence length="426" mass="46812">MATTTPAPSSPKSSLPRPEAAAIPELGRARVVIIGGGTAGISVAARLARAGVEDVAIVEPSEKHYYQPLWTLVGAGIVSADVSERDEAAYIPERARWIKDFAEEIDPVAQTVRVRGGGQIGYDFLVVAPGIQLDWDAVPGLREALKTESVSSNYDFRLAPKTWRLIESFRGGGTALFTHPTGPIKCAGAPQKIAYLACDHWRKTGVLDRSSVIFGSGQKAIFGVAEYRAVLEQVITRYSIQTKFERNLVEVHPDRKEAVFAVVGDPAGKRETIRYDMMHAVPPQSAPDFIKRSPIAHKDGPNKGWAKADKHTMQNPDYPNIFALGDASELPTSRTGAAIRKEAPVLVENLLAVMNDKEPTAKYDGYASCPLVTSYDTMLLAEFDYTGKPTPSIPLINTMKERHDMYLLKRYGLPWMYWNLMLRGLS</sequence>
<dbReference type="PANTHER" id="PTHR10632:SF2">
    <property type="entry name" value="SULFIDE:QUINONE OXIDOREDUCTASE, MITOCHONDRIAL"/>
    <property type="match status" value="1"/>
</dbReference>
<dbReference type="Gene3D" id="3.50.50.60">
    <property type="entry name" value="FAD/NAD(P)-binding domain"/>
    <property type="match status" value="2"/>
</dbReference>
<keyword evidence="3" id="KW-1185">Reference proteome</keyword>
<dbReference type="InterPro" id="IPR015904">
    <property type="entry name" value="Sulphide_quinone_reductase"/>
</dbReference>
<accession>A0ABT5EYW0</accession>